<dbReference type="AlphaFoldDB" id="A0A510IBJ7"/>
<gene>
    <name evidence="2" type="ORF">VroAM7_38050</name>
</gene>
<dbReference type="InterPro" id="IPR031165">
    <property type="entry name" value="GNAT_YJDJ"/>
</dbReference>
<dbReference type="PANTHER" id="PTHR31435:SF9">
    <property type="entry name" value="PROTEIN NATD1"/>
    <property type="match status" value="1"/>
</dbReference>
<dbReference type="InterPro" id="IPR045057">
    <property type="entry name" value="Gcn5-rel_NAT"/>
</dbReference>
<reference evidence="3" key="1">
    <citation type="submission" date="2019-07" db="EMBL/GenBank/DDBJ databases">
        <title>Complete Genome Sequences of Vibrion rotiferianus strain AM7.</title>
        <authorList>
            <person name="Miyazaki K."/>
            <person name="Wiseschart A."/>
            <person name="Pootanakit K."/>
            <person name="Ishimori K."/>
            <person name="Kitahara K."/>
        </authorList>
    </citation>
    <scope>NUCLEOTIDE SEQUENCE [LARGE SCALE GENOMIC DNA]</scope>
    <source>
        <strain evidence="3">AM7</strain>
    </source>
</reference>
<proteinExistence type="predicted"/>
<dbReference type="InterPro" id="IPR016181">
    <property type="entry name" value="Acyl_CoA_acyltransferase"/>
</dbReference>
<name>A0A510IBJ7_9VIBR</name>
<dbReference type="PROSITE" id="PS51729">
    <property type="entry name" value="GNAT_YJDJ"/>
    <property type="match status" value="1"/>
</dbReference>
<dbReference type="RefSeq" id="WP_038887457.1">
    <property type="nucleotide sequence ID" value="NZ_AP019799.1"/>
</dbReference>
<organism evidence="2 3">
    <name type="scientific">Vibrio rotiferianus</name>
    <dbReference type="NCBI Taxonomy" id="190895"/>
    <lineage>
        <taxon>Bacteria</taxon>
        <taxon>Pseudomonadati</taxon>
        <taxon>Pseudomonadota</taxon>
        <taxon>Gammaproteobacteria</taxon>
        <taxon>Vibrionales</taxon>
        <taxon>Vibrionaceae</taxon>
        <taxon>Vibrio</taxon>
    </lineage>
</organism>
<protein>
    <submittedName>
        <fullName evidence="2">N-acetyltransferase</fullName>
    </submittedName>
</protein>
<dbReference type="Gene3D" id="3.40.630.30">
    <property type="match status" value="1"/>
</dbReference>
<dbReference type="Proteomes" id="UP000315115">
    <property type="component" value="Chromosome 2"/>
</dbReference>
<dbReference type="GO" id="GO:0016740">
    <property type="term" value="F:transferase activity"/>
    <property type="evidence" value="ECO:0007669"/>
    <property type="project" value="UniProtKB-KW"/>
</dbReference>
<accession>A0A510IBJ7</accession>
<evidence type="ECO:0000259" key="1">
    <source>
        <dbReference type="PROSITE" id="PS51729"/>
    </source>
</evidence>
<dbReference type="GeneID" id="47654806"/>
<evidence type="ECO:0000313" key="2">
    <source>
        <dbReference type="EMBL" id="BBL91152.1"/>
    </source>
</evidence>
<dbReference type="KEGG" id="vro:BSZ04_05890"/>
<dbReference type="EMBL" id="AP019799">
    <property type="protein sequence ID" value="BBL91152.1"/>
    <property type="molecule type" value="Genomic_DNA"/>
</dbReference>
<sequence>MHKVTHDTENSIFWVDLVKDHKAKVVYELKAKEMHITSTLVPEVLRGQGYGNVMMEAILPKIEELGYRVVPVCPYVIKYMATHPQWAHLLA</sequence>
<feature type="domain" description="N-acetyltransferase" evidence="1">
    <location>
        <begin position="5"/>
        <end position="91"/>
    </location>
</feature>
<dbReference type="SUPFAM" id="SSF55729">
    <property type="entry name" value="Acyl-CoA N-acyltransferases (Nat)"/>
    <property type="match status" value="1"/>
</dbReference>
<dbReference type="PANTHER" id="PTHR31435">
    <property type="entry name" value="PROTEIN NATD1"/>
    <property type="match status" value="1"/>
</dbReference>
<dbReference type="Pfam" id="PF14542">
    <property type="entry name" value="Acetyltransf_CG"/>
    <property type="match status" value="1"/>
</dbReference>
<keyword evidence="2" id="KW-0808">Transferase</keyword>
<evidence type="ECO:0000313" key="3">
    <source>
        <dbReference type="Proteomes" id="UP000315115"/>
    </source>
</evidence>